<sequence length="110" mass="11590">MKKTLLLIFISLVFLGCSAKDTKTAGGNMMSAAGSGGLAAPLFFAAGGLVFLAGSSAEEDTNNKNIDVNKSSYVVSSSVDNNKTFVPYETKITVSDVIKKEDNNETTQDK</sequence>
<protein>
    <submittedName>
        <fullName evidence="1">Uncharacterized protein</fullName>
    </submittedName>
</protein>
<dbReference type="RefSeq" id="WP_167750558.1">
    <property type="nucleotide sequence ID" value="NZ_CP039734.2"/>
</dbReference>
<reference evidence="1 2" key="1">
    <citation type="journal article" date="2017" name="Environ. Sci. Technol.">
        <title>Organohalide Respiration with Chlorinated Ethenes under Low pH Conditions.</title>
        <authorList>
            <person name="Yang Y."/>
            <person name="Capiro N.L."/>
            <person name="Marcet T.F."/>
            <person name="Yan J."/>
            <person name="Pennell K.D."/>
            <person name="Loffler F.E."/>
        </authorList>
    </citation>
    <scope>NUCLEOTIDE SEQUENCE [LARGE SCALE GENOMIC DNA]</scope>
    <source>
        <strain evidence="1 2">ACSDCE</strain>
    </source>
</reference>
<proteinExistence type="predicted"/>
<dbReference type="Proteomes" id="UP000502831">
    <property type="component" value="Chromosome"/>
</dbReference>
<dbReference type="EMBL" id="CP039734">
    <property type="protein sequence ID" value="QIR77173.1"/>
    <property type="molecule type" value="Genomic_DNA"/>
</dbReference>
<accession>A0A6G9VW42</accession>
<organism evidence="1 2">
    <name type="scientific">Sulfurospirillum diekertiae</name>
    <dbReference type="NCBI Taxonomy" id="1854492"/>
    <lineage>
        <taxon>Bacteria</taxon>
        <taxon>Pseudomonadati</taxon>
        <taxon>Campylobacterota</taxon>
        <taxon>Epsilonproteobacteria</taxon>
        <taxon>Campylobacterales</taxon>
        <taxon>Sulfurospirillaceae</taxon>
        <taxon>Sulfurospirillum</taxon>
    </lineage>
</organism>
<evidence type="ECO:0000313" key="2">
    <source>
        <dbReference type="Proteomes" id="UP000502831"/>
    </source>
</evidence>
<evidence type="ECO:0000313" key="1">
    <source>
        <dbReference type="EMBL" id="QIR77173.1"/>
    </source>
</evidence>
<dbReference type="AlphaFoldDB" id="A0A6G9VW42"/>
<gene>
    <name evidence="1" type="ORF">FA584_13595</name>
</gene>
<name>A0A6G9VW42_9BACT</name>
<dbReference type="PROSITE" id="PS51257">
    <property type="entry name" value="PROKAR_LIPOPROTEIN"/>
    <property type="match status" value="1"/>
</dbReference>